<gene>
    <name evidence="3" type="ORF">XD93_0926</name>
</gene>
<feature type="domain" description="Nudix hydrolase" evidence="2">
    <location>
        <begin position="5"/>
        <end position="134"/>
    </location>
</feature>
<evidence type="ECO:0000256" key="1">
    <source>
        <dbReference type="ARBA" id="ARBA00022801"/>
    </source>
</evidence>
<dbReference type="GO" id="GO:0006203">
    <property type="term" value="P:dGTP catabolic process"/>
    <property type="evidence" value="ECO:0007669"/>
    <property type="project" value="TreeGrafter"/>
</dbReference>
<dbReference type="PROSITE" id="PS51462">
    <property type="entry name" value="NUDIX"/>
    <property type="match status" value="1"/>
</dbReference>
<dbReference type="EMBL" id="LGGO01000154">
    <property type="protein sequence ID" value="KUK76419.1"/>
    <property type="molecule type" value="Genomic_DNA"/>
</dbReference>
<dbReference type="InterPro" id="IPR000086">
    <property type="entry name" value="NUDIX_hydrolase_dom"/>
</dbReference>
<evidence type="ECO:0000259" key="2">
    <source>
        <dbReference type="PROSITE" id="PS51462"/>
    </source>
</evidence>
<comment type="caution">
    <text evidence="3">The sequence shown here is derived from an EMBL/GenBank/DDBJ whole genome shotgun (WGS) entry which is preliminary data.</text>
</comment>
<reference evidence="4" key="1">
    <citation type="journal article" date="2015" name="MBio">
        <title>Genome-Resolved Metagenomic Analysis Reveals Roles for Candidate Phyla and Other Microbial Community Members in Biogeochemical Transformations in Oil Reservoirs.</title>
        <authorList>
            <person name="Hu P."/>
            <person name="Tom L."/>
            <person name="Singh A."/>
            <person name="Thomas B.C."/>
            <person name="Baker B.J."/>
            <person name="Piceno Y.M."/>
            <person name="Andersen G.L."/>
            <person name="Banfield J.F."/>
        </authorList>
    </citation>
    <scope>NUCLEOTIDE SEQUENCE [LARGE SCALE GENOMIC DNA]</scope>
</reference>
<organism evidence="3 4">
    <name type="scientific">candidate division WS6 bacterium 34_10</name>
    <dbReference type="NCBI Taxonomy" id="1641389"/>
    <lineage>
        <taxon>Bacteria</taxon>
        <taxon>Candidatus Dojkabacteria</taxon>
    </lineage>
</organism>
<dbReference type="PANTHER" id="PTHR16099:SF5">
    <property type="entry name" value="NUCLEOTIDE TRIPHOSPHATE DIPHOSPHATASE NUDT15"/>
    <property type="match status" value="1"/>
</dbReference>
<dbReference type="AlphaFoldDB" id="A0A117LZV9"/>
<dbReference type="SUPFAM" id="SSF55811">
    <property type="entry name" value="Nudix"/>
    <property type="match status" value="1"/>
</dbReference>
<protein>
    <submittedName>
        <fullName evidence="3">NUDIX hydrolase</fullName>
    </submittedName>
</protein>
<sequence length="141" mass="16105">MKEKTTKISVGIVVFKGNKILFGRAHNKEGERRYILPVGHLEYMESFTNCAKREIEEECGIEIENIKFHFISNTDNYKPTHFIHIGLTADWKSGEPEVLEPGGIEAWEWRSLDDIPKNLSVGAAVTLKALEEKLPMYDLVD</sequence>
<accession>A0A117LZV9</accession>
<keyword evidence="1 3" id="KW-0378">Hydrolase</keyword>
<dbReference type="InterPro" id="IPR020084">
    <property type="entry name" value="NUDIX_hydrolase_CS"/>
</dbReference>
<proteinExistence type="predicted"/>
<dbReference type="Proteomes" id="UP000053904">
    <property type="component" value="Unassembled WGS sequence"/>
</dbReference>
<name>A0A117LZV9_9BACT</name>
<dbReference type="PANTHER" id="PTHR16099">
    <property type="entry name" value="8-OXO-DGTP DIPHOSPHATES NUDT15"/>
    <property type="match status" value="1"/>
</dbReference>
<evidence type="ECO:0000313" key="3">
    <source>
        <dbReference type="EMBL" id="KUK76419.1"/>
    </source>
</evidence>
<dbReference type="GO" id="GO:0035539">
    <property type="term" value="F:8-oxo-7,8-dihydrodeoxyguanosine triphosphate pyrophosphatase activity"/>
    <property type="evidence" value="ECO:0007669"/>
    <property type="project" value="TreeGrafter"/>
</dbReference>
<dbReference type="Gene3D" id="3.90.79.10">
    <property type="entry name" value="Nucleoside Triphosphate Pyrophosphohydrolase"/>
    <property type="match status" value="1"/>
</dbReference>
<evidence type="ECO:0000313" key="4">
    <source>
        <dbReference type="Proteomes" id="UP000053904"/>
    </source>
</evidence>
<dbReference type="GO" id="GO:0005829">
    <property type="term" value="C:cytosol"/>
    <property type="evidence" value="ECO:0007669"/>
    <property type="project" value="TreeGrafter"/>
</dbReference>
<dbReference type="Pfam" id="PF00293">
    <property type="entry name" value="NUDIX"/>
    <property type="match status" value="1"/>
</dbReference>
<dbReference type="InterPro" id="IPR015797">
    <property type="entry name" value="NUDIX_hydrolase-like_dom_sf"/>
</dbReference>
<dbReference type="PROSITE" id="PS00893">
    <property type="entry name" value="NUDIX_BOX"/>
    <property type="match status" value="1"/>
</dbReference>